<dbReference type="InParanoid" id="T0RMQ4"/>
<dbReference type="GO" id="GO:0016020">
    <property type="term" value="C:membrane"/>
    <property type="evidence" value="ECO:0007669"/>
    <property type="project" value="TreeGrafter"/>
</dbReference>
<dbReference type="InterPro" id="IPR043968">
    <property type="entry name" value="SGNH"/>
</dbReference>
<evidence type="ECO:0000313" key="3">
    <source>
        <dbReference type="EMBL" id="EQC31252.1"/>
    </source>
</evidence>
<dbReference type="OMA" id="AGYPERC"/>
<dbReference type="Proteomes" id="UP000030762">
    <property type="component" value="Unassembled WGS sequence"/>
</dbReference>
<feature type="domain" description="SGNH" evidence="2">
    <location>
        <begin position="411"/>
        <end position="632"/>
    </location>
</feature>
<evidence type="ECO:0000313" key="4">
    <source>
        <dbReference type="Proteomes" id="UP000030762"/>
    </source>
</evidence>
<sequence length="647" mass="70298">MRLSYRKAIALQLAVVVVSFGINVSLLGVQGSNKWSFYMPLSRFWQMALGGLLAYLHCTAIVEVEVEVEPEVEPETETEPSVLEHAVQRVAAMYVAAAPSSRDQVVSIVGLGLVLVGFASVNEDRLFPGFWALLPTLGATLLIAAGPDAAFNKHVLGHPLLVYIGKISYCLYLWHWPLLVFAIERYPDASSRPAYMAPWVMLGISLLLSVLTYEDVEKRLRRRTSKLVTPLLVLCVMALGVLAALAYASPTHYSAIELDLAASMDSDFASTADMSVVATTAPAGVIQDVVPTATLAAVVAQVNASTAAAALNASTDLAHSTVAPVAAAEIKATVAPTPAVPKNFAKTTVKMARHAIADGEWDKPIPGYCPTDTPYITTAKLREPFPFKDPTYAGYPERCQAINPRHEANGVIVVLGDSHGDMSKPRFAQLFNESIAAKQPFPTVVFKTRWGRAMLPCRPEFAQNIEMLKTLKPNVALFVVHWVQYLNPGAPKNKPASHPPVCCMYEGAPCKEQSLADVDAILAEFQSQLLAVSALGIKVFVVDQSPEYARINPNAWIQGDKVKLPAPVSRATFQKEKTWLFERLHPTFTAANATVIDYADDYSDGDTLKLTDAYGEPTMCFGGHLSTYTARKHLHVLDRVVQAALVV</sequence>
<dbReference type="RefSeq" id="XP_008615425.1">
    <property type="nucleotide sequence ID" value="XM_008617203.1"/>
</dbReference>
<keyword evidence="4" id="KW-1185">Reference proteome</keyword>
<dbReference type="GeneID" id="19951900"/>
<dbReference type="EMBL" id="JH767170">
    <property type="protein sequence ID" value="EQC31252.1"/>
    <property type="molecule type" value="Genomic_DNA"/>
</dbReference>
<name>T0RMQ4_SAPDV</name>
<dbReference type="AlphaFoldDB" id="T0RMQ4"/>
<feature type="transmembrane region" description="Helical" evidence="1">
    <location>
        <begin position="228"/>
        <end position="248"/>
    </location>
</feature>
<dbReference type="GO" id="GO:0000271">
    <property type="term" value="P:polysaccharide biosynthetic process"/>
    <property type="evidence" value="ECO:0007669"/>
    <property type="project" value="TreeGrafter"/>
</dbReference>
<proteinExistence type="predicted"/>
<feature type="transmembrane region" description="Helical" evidence="1">
    <location>
        <begin position="128"/>
        <end position="148"/>
    </location>
</feature>
<evidence type="ECO:0000259" key="2">
    <source>
        <dbReference type="Pfam" id="PF19040"/>
    </source>
</evidence>
<reference evidence="3 4" key="1">
    <citation type="submission" date="2012-04" db="EMBL/GenBank/DDBJ databases">
        <title>The Genome Sequence of Saprolegnia declina VS20.</title>
        <authorList>
            <consortium name="The Broad Institute Genome Sequencing Platform"/>
            <person name="Russ C."/>
            <person name="Nusbaum C."/>
            <person name="Tyler B."/>
            <person name="van West P."/>
            <person name="Dieguez-Uribeondo J."/>
            <person name="de Bruijn I."/>
            <person name="Tripathy S."/>
            <person name="Jiang R."/>
            <person name="Young S.K."/>
            <person name="Zeng Q."/>
            <person name="Gargeya S."/>
            <person name="Fitzgerald M."/>
            <person name="Haas B."/>
            <person name="Abouelleil A."/>
            <person name="Alvarado L."/>
            <person name="Arachchi H.M."/>
            <person name="Berlin A."/>
            <person name="Chapman S.B."/>
            <person name="Goldberg J."/>
            <person name="Griggs A."/>
            <person name="Gujja S."/>
            <person name="Hansen M."/>
            <person name="Howarth C."/>
            <person name="Imamovic A."/>
            <person name="Larimer J."/>
            <person name="McCowen C."/>
            <person name="Montmayeur A."/>
            <person name="Murphy C."/>
            <person name="Neiman D."/>
            <person name="Pearson M."/>
            <person name="Priest M."/>
            <person name="Roberts A."/>
            <person name="Saif S."/>
            <person name="Shea T."/>
            <person name="Sisk P."/>
            <person name="Sykes S."/>
            <person name="Wortman J."/>
            <person name="Nusbaum C."/>
            <person name="Birren B."/>
        </authorList>
    </citation>
    <scope>NUCLEOTIDE SEQUENCE [LARGE SCALE GENOMIC DNA]</scope>
    <source>
        <strain evidence="3 4">VS20</strain>
    </source>
</reference>
<protein>
    <recommendedName>
        <fullName evidence="2">SGNH domain-containing protein</fullName>
    </recommendedName>
</protein>
<gene>
    <name evidence="3" type="ORF">SDRG_11173</name>
</gene>
<feature type="transmembrane region" description="Helical" evidence="1">
    <location>
        <begin position="105"/>
        <end position="122"/>
    </location>
</feature>
<keyword evidence="1" id="KW-1133">Transmembrane helix</keyword>
<evidence type="ECO:0000256" key="1">
    <source>
        <dbReference type="SAM" id="Phobius"/>
    </source>
</evidence>
<organism evidence="3 4">
    <name type="scientific">Saprolegnia diclina (strain VS20)</name>
    <dbReference type="NCBI Taxonomy" id="1156394"/>
    <lineage>
        <taxon>Eukaryota</taxon>
        <taxon>Sar</taxon>
        <taxon>Stramenopiles</taxon>
        <taxon>Oomycota</taxon>
        <taxon>Saprolegniomycetes</taxon>
        <taxon>Saprolegniales</taxon>
        <taxon>Saprolegniaceae</taxon>
        <taxon>Saprolegnia</taxon>
    </lineage>
</organism>
<dbReference type="PANTHER" id="PTHR23028:SF53">
    <property type="entry name" value="ACYL_TRANSF_3 DOMAIN-CONTAINING PROTEIN"/>
    <property type="match status" value="1"/>
</dbReference>
<dbReference type="OrthoDB" id="69175at2759"/>
<keyword evidence="1" id="KW-0812">Transmembrane</keyword>
<dbReference type="InterPro" id="IPR050879">
    <property type="entry name" value="Acyltransferase_3"/>
</dbReference>
<dbReference type="Pfam" id="PF19040">
    <property type="entry name" value="SGNH"/>
    <property type="match status" value="1"/>
</dbReference>
<feature type="transmembrane region" description="Helical" evidence="1">
    <location>
        <begin position="160"/>
        <end position="183"/>
    </location>
</feature>
<accession>T0RMQ4</accession>
<dbReference type="PANTHER" id="PTHR23028">
    <property type="entry name" value="ACETYLTRANSFERASE"/>
    <property type="match status" value="1"/>
</dbReference>
<keyword evidence="1" id="KW-0472">Membrane</keyword>
<dbReference type="VEuPathDB" id="FungiDB:SDRG_11173"/>